<dbReference type="GO" id="GO:0005789">
    <property type="term" value="C:endoplasmic reticulum membrane"/>
    <property type="evidence" value="ECO:0007669"/>
    <property type="project" value="UniProtKB-SubCell"/>
</dbReference>
<evidence type="ECO:0000259" key="18">
    <source>
        <dbReference type="PROSITE" id="PS50217"/>
    </source>
</evidence>
<feature type="compositionally biased region" description="Polar residues" evidence="16">
    <location>
        <begin position="175"/>
        <end position="224"/>
    </location>
</feature>
<dbReference type="SUPFAM" id="SSF57959">
    <property type="entry name" value="Leucine zipper domain"/>
    <property type="match status" value="1"/>
</dbReference>
<dbReference type="GO" id="GO:0003677">
    <property type="term" value="F:DNA binding"/>
    <property type="evidence" value="ECO:0007669"/>
    <property type="project" value="UniProtKB-KW"/>
</dbReference>
<reference evidence="19 20" key="1">
    <citation type="journal article" date="2016" name="Sci. Rep.">
        <title>The Dendrobium catenatum Lindl. genome sequence provides insights into polysaccharide synthase, floral development and adaptive evolution.</title>
        <authorList>
            <person name="Zhang G.Q."/>
            <person name="Xu Q."/>
            <person name="Bian C."/>
            <person name="Tsai W.C."/>
            <person name="Yeh C.M."/>
            <person name="Liu K.W."/>
            <person name="Yoshida K."/>
            <person name="Zhang L.S."/>
            <person name="Chang S.B."/>
            <person name="Chen F."/>
            <person name="Shi Y."/>
            <person name="Su Y.Y."/>
            <person name="Zhang Y.Q."/>
            <person name="Chen L.J."/>
            <person name="Yin Y."/>
            <person name="Lin M."/>
            <person name="Huang H."/>
            <person name="Deng H."/>
            <person name="Wang Z.W."/>
            <person name="Zhu S.L."/>
            <person name="Zhao X."/>
            <person name="Deng C."/>
            <person name="Niu S.C."/>
            <person name="Huang J."/>
            <person name="Wang M."/>
            <person name="Liu G.H."/>
            <person name="Yang H.J."/>
            <person name="Xiao X.J."/>
            <person name="Hsiao Y.Y."/>
            <person name="Wu W.L."/>
            <person name="Chen Y.Y."/>
            <person name="Mitsuda N."/>
            <person name="Ohme-Takagi M."/>
            <person name="Luo Y.B."/>
            <person name="Van de Peer Y."/>
            <person name="Liu Z.J."/>
        </authorList>
    </citation>
    <scope>NUCLEOTIDE SEQUENCE [LARGE SCALE GENOMIC DNA]</scope>
    <source>
        <tissue evidence="19">The whole plant</tissue>
    </source>
</reference>
<protein>
    <submittedName>
        <fullName evidence="19">TGACG-sequence-specific DNA-binding protein TGA-1B</fullName>
    </submittedName>
</protein>
<evidence type="ECO:0000256" key="10">
    <source>
        <dbReference type="ARBA" id="ARBA00023163"/>
    </source>
</evidence>
<feature type="region of interest" description="Disordered" evidence="16">
    <location>
        <begin position="175"/>
        <end position="236"/>
    </location>
</feature>
<evidence type="ECO:0000256" key="4">
    <source>
        <dbReference type="ARBA" id="ARBA00022692"/>
    </source>
</evidence>
<keyword evidence="20" id="KW-1185">Reference proteome</keyword>
<feature type="domain" description="BZIP" evidence="18">
    <location>
        <begin position="279"/>
        <end position="339"/>
    </location>
</feature>
<organism evidence="19 20">
    <name type="scientific">Dendrobium catenatum</name>
    <dbReference type="NCBI Taxonomy" id="906689"/>
    <lineage>
        <taxon>Eukaryota</taxon>
        <taxon>Viridiplantae</taxon>
        <taxon>Streptophyta</taxon>
        <taxon>Embryophyta</taxon>
        <taxon>Tracheophyta</taxon>
        <taxon>Spermatophyta</taxon>
        <taxon>Magnoliopsida</taxon>
        <taxon>Liliopsida</taxon>
        <taxon>Asparagales</taxon>
        <taxon>Orchidaceae</taxon>
        <taxon>Epidendroideae</taxon>
        <taxon>Malaxideae</taxon>
        <taxon>Dendrobiinae</taxon>
        <taxon>Dendrobium</taxon>
    </lineage>
</organism>
<proteinExistence type="inferred from homology"/>
<evidence type="ECO:0000256" key="8">
    <source>
        <dbReference type="ARBA" id="ARBA00023125"/>
    </source>
</evidence>
<feature type="compositionally biased region" description="Polar residues" evidence="16">
    <location>
        <begin position="592"/>
        <end position="608"/>
    </location>
</feature>
<evidence type="ECO:0000256" key="17">
    <source>
        <dbReference type="SAM" id="Phobius"/>
    </source>
</evidence>
<dbReference type="Gene3D" id="1.20.5.170">
    <property type="match status" value="1"/>
</dbReference>
<dbReference type="Proteomes" id="UP000233837">
    <property type="component" value="Unassembled WGS sequence"/>
</dbReference>
<evidence type="ECO:0000256" key="12">
    <source>
        <dbReference type="ARBA" id="ARBA00023230"/>
    </source>
</evidence>
<dbReference type="FunFam" id="1.20.5.170:FF:000085">
    <property type="entry name" value="bZIP transcription factor 49"/>
    <property type="match status" value="1"/>
</dbReference>
<dbReference type="Pfam" id="PF00170">
    <property type="entry name" value="bZIP_1"/>
    <property type="match status" value="1"/>
</dbReference>
<dbReference type="PANTHER" id="PTHR47416:SF3">
    <property type="entry name" value="BZIP TRANSCRIPTION FACTOR 17-RELATED"/>
    <property type="match status" value="1"/>
</dbReference>
<evidence type="ECO:0000256" key="11">
    <source>
        <dbReference type="ARBA" id="ARBA00023180"/>
    </source>
</evidence>
<feature type="transmembrane region" description="Helical" evidence="17">
    <location>
        <begin position="412"/>
        <end position="432"/>
    </location>
</feature>
<keyword evidence="15" id="KW-0175">Coiled coil</keyword>
<dbReference type="GO" id="GO:0005634">
    <property type="term" value="C:nucleus"/>
    <property type="evidence" value="ECO:0007669"/>
    <property type="project" value="UniProtKB-SubCell"/>
</dbReference>
<keyword evidence="6 17" id="KW-1133">Transmembrane helix</keyword>
<evidence type="ECO:0000313" key="19">
    <source>
        <dbReference type="EMBL" id="PKU69382.1"/>
    </source>
</evidence>
<reference evidence="19 20" key="2">
    <citation type="journal article" date="2017" name="Nature">
        <title>The Apostasia genome and the evolution of orchids.</title>
        <authorList>
            <person name="Zhang G.Q."/>
            <person name="Liu K.W."/>
            <person name="Li Z."/>
            <person name="Lohaus R."/>
            <person name="Hsiao Y.Y."/>
            <person name="Niu S.C."/>
            <person name="Wang J.Y."/>
            <person name="Lin Y.C."/>
            <person name="Xu Q."/>
            <person name="Chen L.J."/>
            <person name="Yoshida K."/>
            <person name="Fujiwara S."/>
            <person name="Wang Z.W."/>
            <person name="Zhang Y.Q."/>
            <person name="Mitsuda N."/>
            <person name="Wang M."/>
            <person name="Liu G.H."/>
            <person name="Pecoraro L."/>
            <person name="Huang H.X."/>
            <person name="Xiao X.J."/>
            <person name="Lin M."/>
            <person name="Wu X.Y."/>
            <person name="Wu W.L."/>
            <person name="Chen Y.Y."/>
            <person name="Chang S.B."/>
            <person name="Sakamoto S."/>
            <person name="Ohme-Takagi M."/>
            <person name="Yagi M."/>
            <person name="Zeng S.J."/>
            <person name="Shen C.Y."/>
            <person name="Yeh C.M."/>
            <person name="Luo Y.B."/>
            <person name="Tsai W.C."/>
            <person name="Van de Peer Y."/>
            <person name="Liu Z.J."/>
        </authorList>
    </citation>
    <scope>NUCLEOTIDE SEQUENCE [LARGE SCALE GENOMIC DNA]</scope>
    <source>
        <tissue evidence="19">The whole plant</tissue>
    </source>
</reference>
<evidence type="ECO:0000256" key="1">
    <source>
        <dbReference type="ARBA" id="ARBA00004123"/>
    </source>
</evidence>
<evidence type="ECO:0000256" key="2">
    <source>
        <dbReference type="ARBA" id="ARBA00004389"/>
    </source>
</evidence>
<keyword evidence="7" id="KW-0805">Transcription regulation</keyword>
<sequence>MAEGSVVDNNVKDKNVNVEVKNKFQILLNEDDEIEEGEVTDKPFDGNSVDSRLLDGNVNEQLSNEFYIVHAELLKRSRCRPRSSIKRTVTGESRFNTVISESKPYVMAELAAADSFSPPIDLCSDPNFLDPHLFPDDLFLPSGGLSSEIDLDFDIDGIDWDISMDDLLLPEDTNALSLPSDTSNDRSPPQFGVLTSSPSPATSGSIINVSSPESGHSANCSTESGADFKQEDEKNGRVTKMMKKREEECVKSNINPRSSKFRRSEDFSSCVFNAASKEDEMKKARLMRNRESAQLSRQRKKEYVEELEEKVRSMNSTIAELNSKISFVMAENASLKQQLGVSGSSGFSPGVCPPPSVVPMNFPWVPYPAFAFRQQVSPVPLVPIPKLKSQQAAASQTAKKTEKKRESKIRKVASITFLGFFFFALIVGGLIGRVDHRREESRNSGAAPIKNGLLGSPNGMVLSVSGRTRSLTGSEQFGFNDGQSSKVGVDTSFQNGKVGPEDKSWPSNSLMITQNSSESLPALLYVPRNGKHVEINGNLIINSVLATEKGVAEVKSRDQRKKPSGNEGIETSLVIANLDSRMALSTRDISGRTKSYGSSAEHQRSLSSDSEDAVIDTSQDGFLQQWFREGMAGPIFSSSTCTEVFQFQISPSSSSSSAVITSSMVNTTDTAIANSNISNTSSSPRQSVIKNRRVLYPQAIPLPGSTLNHTEHIGKRPEGSSFQRNATGPPMVVSVLIDPKEASDGDVDGMKSHNKSLQRIFVVILLDSVKYVTYSCVLPFNSRSPHLVN</sequence>
<evidence type="ECO:0000256" key="9">
    <source>
        <dbReference type="ARBA" id="ARBA00023136"/>
    </source>
</evidence>
<comment type="subcellular location">
    <subcellularLocation>
        <location evidence="2">Endoplasmic reticulum membrane</location>
        <topology evidence="2">Single-pass membrane protein</topology>
    </subcellularLocation>
    <subcellularLocation>
        <location evidence="1">Nucleus</location>
    </subcellularLocation>
</comment>
<evidence type="ECO:0000256" key="16">
    <source>
        <dbReference type="SAM" id="MobiDB-lite"/>
    </source>
</evidence>
<name>A0A2I0W149_9ASPA</name>
<keyword evidence="4 17" id="KW-0812">Transmembrane</keyword>
<dbReference type="SMART" id="SM00338">
    <property type="entry name" value="BRLZ"/>
    <property type="match status" value="1"/>
</dbReference>
<dbReference type="EMBL" id="KZ503041">
    <property type="protein sequence ID" value="PKU69382.1"/>
    <property type="molecule type" value="Genomic_DNA"/>
</dbReference>
<evidence type="ECO:0000256" key="14">
    <source>
        <dbReference type="ARBA" id="ARBA00056763"/>
    </source>
</evidence>
<evidence type="ECO:0000256" key="15">
    <source>
        <dbReference type="SAM" id="Coils"/>
    </source>
</evidence>
<dbReference type="PROSITE" id="PS50217">
    <property type="entry name" value="BZIP"/>
    <property type="match status" value="1"/>
</dbReference>
<gene>
    <name evidence="19" type="primary">TGA1B</name>
    <name evidence="19" type="ORF">MA16_Dca002652</name>
</gene>
<feature type="compositionally biased region" description="Basic and acidic residues" evidence="16">
    <location>
        <begin position="226"/>
        <end position="236"/>
    </location>
</feature>
<dbReference type="GO" id="GO:0006986">
    <property type="term" value="P:response to unfolded protein"/>
    <property type="evidence" value="ECO:0007669"/>
    <property type="project" value="UniProtKB-KW"/>
</dbReference>
<keyword evidence="8 19" id="KW-0238">DNA-binding</keyword>
<comment type="function">
    <text evidence="14">Transcription factor involved in endoplasmic reticulum (ER) stress response. Acts as a ER stress sensor and activates the transcription factor BZIP50 and the chaperone BIP1.</text>
</comment>
<dbReference type="GO" id="GO:0003700">
    <property type="term" value="F:DNA-binding transcription factor activity"/>
    <property type="evidence" value="ECO:0007669"/>
    <property type="project" value="InterPro"/>
</dbReference>
<keyword evidence="5" id="KW-0256">Endoplasmic reticulum</keyword>
<comment type="similarity">
    <text evidence="3">Belongs to the bZIP family.</text>
</comment>
<keyword evidence="9 17" id="KW-0472">Membrane</keyword>
<evidence type="ECO:0000256" key="13">
    <source>
        <dbReference type="ARBA" id="ARBA00023242"/>
    </source>
</evidence>
<evidence type="ECO:0000256" key="5">
    <source>
        <dbReference type="ARBA" id="ARBA00022824"/>
    </source>
</evidence>
<dbReference type="PANTHER" id="PTHR47416">
    <property type="entry name" value="BASIC-LEUCINE ZIPPER TRANSCRIPTION FACTOR F-RELATED"/>
    <property type="match status" value="1"/>
</dbReference>
<evidence type="ECO:0000256" key="3">
    <source>
        <dbReference type="ARBA" id="ARBA00007163"/>
    </source>
</evidence>
<evidence type="ECO:0000256" key="6">
    <source>
        <dbReference type="ARBA" id="ARBA00022989"/>
    </source>
</evidence>
<dbReference type="InterPro" id="IPR004827">
    <property type="entry name" value="bZIP"/>
</dbReference>
<dbReference type="InterPro" id="IPR046347">
    <property type="entry name" value="bZIP_sf"/>
</dbReference>
<dbReference type="AlphaFoldDB" id="A0A2I0W149"/>
<keyword evidence="11" id="KW-0325">Glycoprotein</keyword>
<feature type="coiled-coil region" evidence="15">
    <location>
        <begin position="290"/>
        <end position="338"/>
    </location>
</feature>
<evidence type="ECO:0000313" key="20">
    <source>
        <dbReference type="Proteomes" id="UP000233837"/>
    </source>
</evidence>
<feature type="region of interest" description="Disordered" evidence="16">
    <location>
        <begin position="591"/>
        <end position="613"/>
    </location>
</feature>
<accession>A0A2I0W149</accession>
<evidence type="ECO:0000256" key="7">
    <source>
        <dbReference type="ARBA" id="ARBA00023015"/>
    </source>
</evidence>
<dbReference type="GO" id="GO:0034976">
    <property type="term" value="P:response to endoplasmic reticulum stress"/>
    <property type="evidence" value="ECO:0007669"/>
    <property type="project" value="UniProtKB-ARBA"/>
</dbReference>
<keyword evidence="12" id="KW-0834">Unfolded protein response</keyword>
<keyword evidence="13" id="KW-0539">Nucleus</keyword>
<keyword evidence="10" id="KW-0804">Transcription</keyword>
<dbReference type="STRING" id="906689.A0A2I0W149"/>
<dbReference type="CDD" id="cd14704">
    <property type="entry name" value="bZIP_HY5-like"/>
    <property type="match status" value="1"/>
</dbReference>